<proteinExistence type="inferred from homology"/>
<dbReference type="InterPro" id="IPR036291">
    <property type="entry name" value="NAD(P)-bd_dom_sf"/>
</dbReference>
<dbReference type="InterPro" id="IPR020904">
    <property type="entry name" value="Sc_DH/Rdtase_CS"/>
</dbReference>
<dbReference type="PRINTS" id="PR00081">
    <property type="entry name" value="GDHRDH"/>
</dbReference>
<evidence type="ECO:0000256" key="1">
    <source>
        <dbReference type="ARBA" id="ARBA00006484"/>
    </source>
</evidence>
<accession>R7WMQ4</accession>
<dbReference type="EMBL" id="APMY01000064">
    <property type="protein sequence ID" value="EOM76570.1"/>
    <property type="molecule type" value="Genomic_DNA"/>
</dbReference>
<reference evidence="4 5" key="1">
    <citation type="journal article" date="2013" name="Genome Announc.">
        <title>Draft Genome Sequence of Rhodococcus rhodnii Strain LMG5362, a Symbiont of Rhodnius prolixus (Hemiptera, Reduviidae, Triatominae), the Principle Vector of Trypanosoma cruzi.</title>
        <authorList>
            <person name="Pachebat J.A."/>
            <person name="van Keulen G."/>
            <person name="Whitten M.M."/>
            <person name="Girdwood S."/>
            <person name="Del Sol R."/>
            <person name="Dyson P.J."/>
            <person name="Facey P.D."/>
        </authorList>
    </citation>
    <scope>NUCLEOTIDE SEQUENCE [LARGE SCALE GENOMIC DNA]</scope>
    <source>
        <strain evidence="4 5">LMG 5362</strain>
    </source>
</reference>
<keyword evidence="5" id="KW-1185">Reference proteome</keyword>
<name>R7WMQ4_9NOCA</name>
<dbReference type="eggNOG" id="COG1028">
    <property type="taxonomic scope" value="Bacteria"/>
</dbReference>
<evidence type="ECO:0000259" key="3">
    <source>
        <dbReference type="SMART" id="SM00822"/>
    </source>
</evidence>
<protein>
    <submittedName>
        <fullName evidence="4">Putative short chain dehydrogenase</fullName>
    </submittedName>
</protein>
<dbReference type="PATRIC" id="fig|1273125.3.peg.2034"/>
<keyword evidence="2" id="KW-0560">Oxidoreductase</keyword>
<dbReference type="GO" id="GO:0016616">
    <property type="term" value="F:oxidoreductase activity, acting on the CH-OH group of donors, NAD or NADP as acceptor"/>
    <property type="evidence" value="ECO:0007669"/>
    <property type="project" value="TreeGrafter"/>
</dbReference>
<dbReference type="PROSITE" id="PS00061">
    <property type="entry name" value="ADH_SHORT"/>
    <property type="match status" value="1"/>
</dbReference>
<dbReference type="PRINTS" id="PR00080">
    <property type="entry name" value="SDRFAMILY"/>
</dbReference>
<sequence length="264" mass="27386">MTDRLGGAVVAITGAAGGMGRSHCRTLAEQGADILAFDLPGADLTGLRSEIEVLGRRCTTAEVDVCDREAMATAVTSGTAELGPLTAVVANAGVYETPGPGWTVTPEQWQRSLDVNLTGIWNTVSAAEPHLADGGSVVLVSSTAGVKAIANAAPYSAAKHAVVGLARTLANELGQRGIRVNSVHPGSVRTPMIINPRVFARLCPDVENPTEEDAARVLAARNILPVPWVDPVDVSNAVAFLVSGESRYMTGTRLVVDAGLTEKV</sequence>
<dbReference type="Pfam" id="PF13561">
    <property type="entry name" value="adh_short_C2"/>
    <property type="match status" value="1"/>
</dbReference>
<evidence type="ECO:0000313" key="5">
    <source>
        <dbReference type="Proteomes" id="UP000013525"/>
    </source>
</evidence>
<dbReference type="SMART" id="SM00822">
    <property type="entry name" value="PKS_KR"/>
    <property type="match status" value="1"/>
</dbReference>
<organism evidence="4 5">
    <name type="scientific">Rhodococcus rhodnii LMG 5362</name>
    <dbReference type="NCBI Taxonomy" id="1273125"/>
    <lineage>
        <taxon>Bacteria</taxon>
        <taxon>Bacillati</taxon>
        <taxon>Actinomycetota</taxon>
        <taxon>Actinomycetes</taxon>
        <taxon>Mycobacteriales</taxon>
        <taxon>Nocardiaceae</taxon>
        <taxon>Rhodococcus</taxon>
    </lineage>
</organism>
<evidence type="ECO:0000256" key="2">
    <source>
        <dbReference type="ARBA" id="ARBA00023002"/>
    </source>
</evidence>
<comment type="similarity">
    <text evidence="1">Belongs to the short-chain dehydrogenases/reductases (SDR) family.</text>
</comment>
<dbReference type="InterPro" id="IPR057326">
    <property type="entry name" value="KR_dom"/>
</dbReference>
<dbReference type="Proteomes" id="UP000013525">
    <property type="component" value="Unassembled WGS sequence"/>
</dbReference>
<feature type="domain" description="Ketoreductase" evidence="3">
    <location>
        <begin position="8"/>
        <end position="189"/>
    </location>
</feature>
<comment type="caution">
    <text evidence="4">The sequence shown here is derived from an EMBL/GenBank/DDBJ whole genome shotgun (WGS) entry which is preliminary data.</text>
</comment>
<dbReference type="AlphaFoldDB" id="R7WMQ4"/>
<dbReference type="FunFam" id="3.40.50.720:FF:000084">
    <property type="entry name" value="Short-chain dehydrogenase reductase"/>
    <property type="match status" value="1"/>
</dbReference>
<gene>
    <name evidence="4" type="ORF">Rrhod_2110</name>
</gene>
<dbReference type="Gene3D" id="3.40.50.720">
    <property type="entry name" value="NAD(P)-binding Rossmann-like Domain"/>
    <property type="match status" value="1"/>
</dbReference>
<dbReference type="PANTHER" id="PTHR42760">
    <property type="entry name" value="SHORT-CHAIN DEHYDROGENASES/REDUCTASES FAMILY MEMBER"/>
    <property type="match status" value="1"/>
</dbReference>
<dbReference type="InterPro" id="IPR002347">
    <property type="entry name" value="SDR_fam"/>
</dbReference>
<dbReference type="SUPFAM" id="SSF51735">
    <property type="entry name" value="NAD(P)-binding Rossmann-fold domains"/>
    <property type="match status" value="1"/>
</dbReference>
<dbReference type="CDD" id="cd05233">
    <property type="entry name" value="SDR_c"/>
    <property type="match status" value="1"/>
</dbReference>
<dbReference type="PANTHER" id="PTHR42760:SF133">
    <property type="entry name" value="3-OXOACYL-[ACYL-CARRIER-PROTEIN] REDUCTASE"/>
    <property type="match status" value="1"/>
</dbReference>
<evidence type="ECO:0000313" key="4">
    <source>
        <dbReference type="EMBL" id="EOM76570.1"/>
    </source>
</evidence>